<dbReference type="STRING" id="1048340.SAMN05444487_1294"/>
<dbReference type="Pfam" id="PF07940">
    <property type="entry name" value="Hepar_II_III_C"/>
    <property type="match status" value="1"/>
</dbReference>
<evidence type="ECO:0000256" key="1">
    <source>
        <dbReference type="ARBA" id="ARBA00004196"/>
    </source>
</evidence>
<dbReference type="GO" id="GO:0016829">
    <property type="term" value="F:lyase activity"/>
    <property type="evidence" value="ECO:0007669"/>
    <property type="project" value="InterPro"/>
</dbReference>
<reference evidence="3 4" key="1">
    <citation type="submission" date="2016-10" db="EMBL/GenBank/DDBJ databases">
        <authorList>
            <person name="de Groot N.N."/>
        </authorList>
    </citation>
    <scope>NUCLEOTIDE SEQUENCE [LARGE SCALE GENOMIC DNA]</scope>
    <source>
        <strain evidence="3 4">DSM 45610</strain>
    </source>
</reference>
<dbReference type="Proteomes" id="UP000198534">
    <property type="component" value="Unassembled WGS sequence"/>
</dbReference>
<proteinExistence type="predicted"/>
<dbReference type="OrthoDB" id="2491499at2"/>
<dbReference type="Gene3D" id="2.60.120.260">
    <property type="entry name" value="Galactose-binding domain-like"/>
    <property type="match status" value="1"/>
</dbReference>
<dbReference type="Gene3D" id="1.50.10.100">
    <property type="entry name" value="Chondroitin AC/alginate lyase"/>
    <property type="match status" value="1"/>
</dbReference>
<protein>
    <submittedName>
        <fullName evidence="3">Heparinase II/III-like protein</fullName>
    </submittedName>
</protein>
<accession>A0A1H3CVY3</accession>
<dbReference type="SUPFAM" id="SSF48230">
    <property type="entry name" value="Chondroitin AC/alginate lyase"/>
    <property type="match status" value="1"/>
</dbReference>
<dbReference type="InterPro" id="IPR012480">
    <property type="entry name" value="Hepar_II_III_C"/>
</dbReference>
<name>A0A1H3CVY3_9BACL</name>
<dbReference type="AlphaFoldDB" id="A0A1H3CVY3"/>
<sequence>MKVWMMIYLLLFSLTGTTFLPSLPVSLSKTSTIQPTKTHPTYYTLSKVAHARHNIQRYAWARQIRDNAVHEADHYLHWGMDRLWMMITPQSLPRSFAVNLEKGSPITGKKLNDHYGYRGWLADPKNDPWKLTDPSSGYRFPTNDFASYYQSGLNEYGIFERKRANPQFLRNELYPEKGGHWGVDDGRGWIDKHGDRWTFIAYYNHWHIWHGGVIDTALRAFRDAYLYTGEPRYVDAGIILLDRIADIYPAMDLSAYDPTIYRNSHGGTGQGKIRGSIWEATAVTEYLAAYDAFFPRMNSPITIAFLAKKAAKYHLTNPKNSSAAIRKNIEEGLLRQIFPAMKKAQIRGNFGMHQRALAMAAVVLDDPHTSKRWIDWLFQAGTLYPWPTWRMTGGDVYSTLMDRIDHDGFGDEPSTQYNSYWLTQIMSIADILEGYDRYPEADLYHHLKVKKMFDSRWPLLMENHTPAIGDSFKTGNPVLVGSAEEHVKAFAKYHDPIYAQAAYYLNGNSFKGLHGDIFSAHPEKTIAAIRQVIQTQGPLNPTSVHLSGFGFAALRAGKMNKVKAGIELPFSQLRITEKSGEIIHHQGALYLSTDSLAKHIPEAFHLPEDYYADSKGIQMAINHPGGQVTFSFPVHTTGSVHLDLTLLRATNQGVYDIRIDGHSIHQTDFYSSDPEKTTLPLGNFTLAKGLHTLTFHNIGKNPISTGFGLSLDRLQLRSIPLTHSHFNKRDPHHKQGVWMYYGDNGIGRHGHKDTLNIGIHGFGLDLAPELGYPTDLKTRTEWVANTISHNTVVVDQQQQSDHTTGIPHHFEGRQPIQLIDVDAPFVYPQTQHYRRTVAMIDMDDTHSYIVDFFRVKGGHDHHYSFHGAEGVATTGGLHPQPQPKGTYAGPTIPFGRKESSQSAGWKYTGSGFHYLDQVTRDNQPKLPFFVDWKIKDTWKVTTNKEGHHLRLTMLTPVDDVALANGYPPHLPGNPDHLRYLIAHRKGNDLASQFVSVMEPYRSTSHIRTIKPLPLRKIGSKTKGSHTAFALQVELTDGRVDTIFNSLDPQSEYKTGPFTFRGFFGCVSTRKNLPIYAHIHDGTLIQWKDKPLLHIEHPSLKGTILDFTRSLSSPNEITIKTNQPLPHSSTLIGRFIYIKNKSKQNVAYRIYGVKVRHPHQYTLDIGDNTLIRRYEDPSDFGKGLVYDIHLGDKWRIPHTQEWIKDGTTFKFLPSQIEDPIN</sequence>
<keyword evidence="4" id="KW-1185">Reference proteome</keyword>
<dbReference type="EMBL" id="FNNQ01000029">
    <property type="protein sequence ID" value="SDX58301.1"/>
    <property type="molecule type" value="Genomic_DNA"/>
</dbReference>
<dbReference type="GO" id="GO:0030313">
    <property type="term" value="C:cell envelope"/>
    <property type="evidence" value="ECO:0007669"/>
    <property type="project" value="UniProtKB-SubCell"/>
</dbReference>
<dbReference type="RefSeq" id="WP_091743046.1">
    <property type="nucleotide sequence ID" value="NZ_FNNQ01000029.1"/>
</dbReference>
<comment type="subcellular location">
    <subcellularLocation>
        <location evidence="1">Cell envelope</location>
    </subcellularLocation>
</comment>
<feature type="domain" description="Heparinase II/III-like C-terminal" evidence="2">
    <location>
        <begin position="741"/>
        <end position="874"/>
    </location>
</feature>
<evidence type="ECO:0000313" key="3">
    <source>
        <dbReference type="EMBL" id="SDX58301.1"/>
    </source>
</evidence>
<gene>
    <name evidence="3" type="ORF">SAMN05444487_1294</name>
</gene>
<evidence type="ECO:0000259" key="2">
    <source>
        <dbReference type="Pfam" id="PF07940"/>
    </source>
</evidence>
<organism evidence="3 4">
    <name type="scientific">Marininema mesophilum</name>
    <dbReference type="NCBI Taxonomy" id="1048340"/>
    <lineage>
        <taxon>Bacteria</taxon>
        <taxon>Bacillati</taxon>
        <taxon>Bacillota</taxon>
        <taxon>Bacilli</taxon>
        <taxon>Bacillales</taxon>
        <taxon>Thermoactinomycetaceae</taxon>
        <taxon>Marininema</taxon>
    </lineage>
</organism>
<evidence type="ECO:0000313" key="4">
    <source>
        <dbReference type="Proteomes" id="UP000198534"/>
    </source>
</evidence>
<dbReference type="Gene3D" id="2.70.98.70">
    <property type="match status" value="1"/>
</dbReference>
<dbReference type="InterPro" id="IPR008929">
    <property type="entry name" value="Chondroitin_lyas"/>
</dbReference>